<dbReference type="Gene3D" id="1.20.1600.10">
    <property type="entry name" value="Outer membrane efflux proteins (OEP)"/>
    <property type="match status" value="1"/>
</dbReference>
<keyword evidence="2" id="KW-1134">Transmembrane beta strand</keyword>
<dbReference type="InterPro" id="IPR051906">
    <property type="entry name" value="TolC-like"/>
</dbReference>
<sequence>MIHFVFLLFLSLSFGQELLTLDYKKVYELALRNNKDIQRLQEQIRAFEVDYQLAQRYYLPIVYAGASILYDMDNKETKTNVNLSIISTLYEFQKTKSRIELSRIKRDIAQIMLDQLNRDIQLRIIKLFADAHLYKKLTEVKREEMAIAYVRFDRARERKELGLATDYEVFRLESIFREKRSELFYAQHMYNHTLLEIKQLAGIPYETLIEVEDLPFKELEKPLADFSTLREEALKNNASLKIKDMEIKNYEEELKVANQTISPRVNLRISTDKSGLELSTPIYDAGKPYKV</sequence>
<keyword evidence="3" id="KW-0812">Transmembrane</keyword>
<dbReference type="GO" id="GO:1990281">
    <property type="term" value="C:efflux pump complex"/>
    <property type="evidence" value="ECO:0007669"/>
    <property type="project" value="TreeGrafter"/>
</dbReference>
<accession>A0A7C2ZJT6</accession>
<dbReference type="AlphaFoldDB" id="A0A7C2ZJT6"/>
<comment type="subcellular location">
    <subcellularLocation>
        <location evidence="1">Cell outer membrane</location>
    </subcellularLocation>
</comment>
<protein>
    <submittedName>
        <fullName evidence="6">TolC family protein</fullName>
    </submittedName>
</protein>
<dbReference type="GO" id="GO:0015288">
    <property type="term" value="F:porin activity"/>
    <property type="evidence" value="ECO:0007669"/>
    <property type="project" value="TreeGrafter"/>
</dbReference>
<keyword evidence="4" id="KW-0472">Membrane</keyword>
<dbReference type="EMBL" id="DSFP01000030">
    <property type="protein sequence ID" value="HEW45585.1"/>
    <property type="molecule type" value="Genomic_DNA"/>
</dbReference>
<evidence type="ECO:0000256" key="2">
    <source>
        <dbReference type="ARBA" id="ARBA00022452"/>
    </source>
</evidence>
<evidence type="ECO:0000256" key="5">
    <source>
        <dbReference type="ARBA" id="ARBA00023237"/>
    </source>
</evidence>
<evidence type="ECO:0000256" key="3">
    <source>
        <dbReference type="ARBA" id="ARBA00022692"/>
    </source>
</evidence>
<comment type="caution">
    <text evidence="6">The sequence shown here is derived from an EMBL/GenBank/DDBJ whole genome shotgun (WGS) entry which is preliminary data.</text>
</comment>
<dbReference type="PANTHER" id="PTHR30026:SF20">
    <property type="entry name" value="OUTER MEMBRANE PROTEIN TOLC"/>
    <property type="match status" value="1"/>
</dbReference>
<organism evidence="6">
    <name type="scientific">Hydrogenobacter sp</name>
    <dbReference type="NCBI Taxonomy" id="2152829"/>
    <lineage>
        <taxon>Bacteria</taxon>
        <taxon>Pseudomonadati</taxon>
        <taxon>Aquificota</taxon>
        <taxon>Aquificia</taxon>
        <taxon>Aquificales</taxon>
        <taxon>Aquificaceae</taxon>
        <taxon>Hydrogenobacter</taxon>
    </lineage>
</organism>
<name>A0A7C2ZJT6_9AQUI</name>
<dbReference type="GO" id="GO:0015562">
    <property type="term" value="F:efflux transmembrane transporter activity"/>
    <property type="evidence" value="ECO:0007669"/>
    <property type="project" value="InterPro"/>
</dbReference>
<evidence type="ECO:0000313" key="6">
    <source>
        <dbReference type="EMBL" id="HEW45585.1"/>
    </source>
</evidence>
<evidence type="ECO:0000256" key="4">
    <source>
        <dbReference type="ARBA" id="ARBA00023136"/>
    </source>
</evidence>
<evidence type="ECO:0000256" key="1">
    <source>
        <dbReference type="ARBA" id="ARBA00004442"/>
    </source>
</evidence>
<dbReference type="PANTHER" id="PTHR30026">
    <property type="entry name" value="OUTER MEMBRANE PROTEIN TOLC"/>
    <property type="match status" value="1"/>
</dbReference>
<dbReference type="SUPFAM" id="SSF56954">
    <property type="entry name" value="Outer membrane efflux proteins (OEP)"/>
    <property type="match status" value="1"/>
</dbReference>
<proteinExistence type="predicted"/>
<reference evidence="6" key="1">
    <citation type="journal article" date="2020" name="mSystems">
        <title>Genome- and Community-Level Interaction Insights into Carbon Utilization and Element Cycling Functions of Hydrothermarchaeota in Hydrothermal Sediment.</title>
        <authorList>
            <person name="Zhou Z."/>
            <person name="Liu Y."/>
            <person name="Xu W."/>
            <person name="Pan J."/>
            <person name="Luo Z.H."/>
            <person name="Li M."/>
        </authorList>
    </citation>
    <scope>NUCLEOTIDE SEQUENCE [LARGE SCALE GENOMIC DNA]</scope>
    <source>
        <strain evidence="6">SpSt-132</strain>
    </source>
</reference>
<gene>
    <name evidence="6" type="ORF">ENO47_02785</name>
</gene>
<keyword evidence="5" id="KW-0998">Cell outer membrane</keyword>
<dbReference type="GO" id="GO:0009279">
    <property type="term" value="C:cell outer membrane"/>
    <property type="evidence" value="ECO:0007669"/>
    <property type="project" value="UniProtKB-SubCell"/>
</dbReference>